<evidence type="ECO:0000256" key="1">
    <source>
        <dbReference type="SAM" id="Phobius"/>
    </source>
</evidence>
<sequence>MMRKRLGMIGSYIKYLFLFVMLVILFAYAMFQGGFVSWFLFYSVVTVLVCTVLVTLYPFQVKGVERIVSKDALQAGERLDVKVILYKHPLQPFFVVRVFDRLPENLGKQSGQGALFFFSFQRKLELTYTIDDVKRGVHSFGDVTVAFGDLFGLFELKRNLAVKSDTAVLVYPAYRILESLPLAGNPKHLEGQQNRHSYQEDRALAGVRNYVPGDRLTSIDWKQTARSTSLMTKEFESFQGEGVIVAFDSFVNKKSKAVYERTIELAASMLMTFAKKQSFLQVSVRSDHWNTLSVSKHSLTTGLRLLAQAMPIQDPVKPIDKIYKHWQGMHVYYVSTELDHQLLAACQTMREQKVIVTICMIAITDHDRSFIKEFQKYGIEVIELMNE</sequence>
<feature type="transmembrane region" description="Helical" evidence="1">
    <location>
        <begin position="37"/>
        <end position="59"/>
    </location>
</feature>
<keyword evidence="1" id="KW-0472">Membrane</keyword>
<feature type="transmembrane region" description="Helical" evidence="1">
    <location>
        <begin position="12"/>
        <end position="31"/>
    </location>
</feature>
<dbReference type="EMBL" id="JAGKSQ010000009">
    <property type="protein sequence ID" value="MBP3953070.1"/>
    <property type="molecule type" value="Genomic_DNA"/>
</dbReference>
<keyword evidence="1" id="KW-1133">Transmembrane helix</keyword>
<dbReference type="Proteomes" id="UP000678228">
    <property type="component" value="Unassembled WGS sequence"/>
</dbReference>
<dbReference type="Pfam" id="PF01882">
    <property type="entry name" value="DUF58"/>
    <property type="match status" value="1"/>
</dbReference>
<feature type="domain" description="DUF58" evidence="2">
    <location>
        <begin position="207"/>
        <end position="309"/>
    </location>
</feature>
<evidence type="ECO:0000313" key="3">
    <source>
        <dbReference type="EMBL" id="MBP3953070.1"/>
    </source>
</evidence>
<dbReference type="AlphaFoldDB" id="A0A940X0N5"/>
<reference evidence="3" key="1">
    <citation type="submission" date="2021-03" db="EMBL/GenBank/DDBJ databases">
        <title>Bacillus suaedae sp. nov., isolated from Suaeda aralocaspica.</title>
        <authorList>
            <person name="Lei R.F.R."/>
        </authorList>
    </citation>
    <scope>NUCLEOTIDE SEQUENCE</scope>
    <source>
        <strain evidence="3">YZJH907-2</strain>
    </source>
</reference>
<accession>A0A940X0N5</accession>
<gene>
    <name evidence="3" type="ORF">J7W16_18260</name>
</gene>
<protein>
    <submittedName>
        <fullName evidence="3">DUF58 domain-containing protein</fullName>
    </submittedName>
</protein>
<proteinExistence type="predicted"/>
<keyword evidence="1" id="KW-0812">Transmembrane</keyword>
<dbReference type="PANTHER" id="PTHR34351:SF2">
    <property type="entry name" value="DUF58 DOMAIN-CONTAINING PROTEIN"/>
    <property type="match status" value="1"/>
</dbReference>
<organism evidence="3 4">
    <name type="scientific">Halalkalibacter suaedae</name>
    <dbReference type="NCBI Taxonomy" id="2822140"/>
    <lineage>
        <taxon>Bacteria</taxon>
        <taxon>Bacillati</taxon>
        <taxon>Bacillota</taxon>
        <taxon>Bacilli</taxon>
        <taxon>Bacillales</taxon>
        <taxon>Bacillaceae</taxon>
        <taxon>Halalkalibacter</taxon>
    </lineage>
</organism>
<keyword evidence="4" id="KW-1185">Reference proteome</keyword>
<dbReference type="InterPro" id="IPR002881">
    <property type="entry name" value="DUF58"/>
</dbReference>
<comment type="caution">
    <text evidence="3">The sequence shown here is derived from an EMBL/GenBank/DDBJ whole genome shotgun (WGS) entry which is preliminary data.</text>
</comment>
<dbReference type="PANTHER" id="PTHR34351">
    <property type="entry name" value="SLR1927 PROTEIN-RELATED"/>
    <property type="match status" value="1"/>
</dbReference>
<name>A0A940X0N5_9BACI</name>
<evidence type="ECO:0000259" key="2">
    <source>
        <dbReference type="Pfam" id="PF01882"/>
    </source>
</evidence>
<evidence type="ECO:0000313" key="4">
    <source>
        <dbReference type="Proteomes" id="UP000678228"/>
    </source>
</evidence>